<organism evidence="2 3">
    <name type="scientific">Actinosynnema pretiosum subsp. pretiosum</name>
    <dbReference type="NCBI Taxonomy" id="103721"/>
    <lineage>
        <taxon>Bacteria</taxon>
        <taxon>Bacillati</taxon>
        <taxon>Actinomycetota</taxon>
        <taxon>Actinomycetes</taxon>
        <taxon>Pseudonocardiales</taxon>
        <taxon>Pseudonocardiaceae</taxon>
        <taxon>Actinosynnema</taxon>
    </lineage>
</organism>
<accession>A0AA45LB42</accession>
<dbReference type="SMART" id="SM00220">
    <property type="entry name" value="S_TKc"/>
    <property type="match status" value="1"/>
</dbReference>
<dbReference type="GO" id="GO:0031179">
    <property type="term" value="P:peptide modification"/>
    <property type="evidence" value="ECO:0007669"/>
    <property type="project" value="InterPro"/>
</dbReference>
<dbReference type="GO" id="GO:0005524">
    <property type="term" value="F:ATP binding"/>
    <property type="evidence" value="ECO:0007669"/>
    <property type="project" value="InterPro"/>
</dbReference>
<dbReference type="SUPFAM" id="SSF158745">
    <property type="entry name" value="LanC-like"/>
    <property type="match status" value="2"/>
</dbReference>
<dbReference type="AlphaFoldDB" id="A0AA45LB42"/>
<dbReference type="Proteomes" id="UP000677152">
    <property type="component" value="Chromosome"/>
</dbReference>
<dbReference type="InterPro" id="IPR000719">
    <property type="entry name" value="Prot_kinase_dom"/>
</dbReference>
<dbReference type="InterPro" id="IPR057929">
    <property type="entry name" value="RamC_N"/>
</dbReference>
<dbReference type="Pfam" id="PF00069">
    <property type="entry name" value="Pkinase"/>
    <property type="match status" value="1"/>
</dbReference>
<feature type="domain" description="Protein kinase" evidence="1">
    <location>
        <begin position="225"/>
        <end position="518"/>
    </location>
</feature>
<evidence type="ECO:0000259" key="1">
    <source>
        <dbReference type="PROSITE" id="PS50011"/>
    </source>
</evidence>
<evidence type="ECO:0000313" key="2">
    <source>
        <dbReference type="EMBL" id="QUF07029.1"/>
    </source>
</evidence>
<dbReference type="Gene3D" id="1.10.510.10">
    <property type="entry name" value="Transferase(Phosphotransferase) domain 1"/>
    <property type="match status" value="1"/>
</dbReference>
<dbReference type="SMART" id="SM01260">
    <property type="entry name" value="LANC_like"/>
    <property type="match status" value="1"/>
</dbReference>
<name>A0AA45LB42_9PSEU</name>
<dbReference type="InterPro" id="IPR007822">
    <property type="entry name" value="LANC-like"/>
</dbReference>
<dbReference type="InterPro" id="IPR053524">
    <property type="entry name" value="Aerial_hyphae_peptide-synth"/>
</dbReference>
<dbReference type="InterPro" id="IPR011009">
    <property type="entry name" value="Kinase-like_dom_sf"/>
</dbReference>
<dbReference type="CDD" id="cd04791">
    <property type="entry name" value="LanC_SerThrkinase"/>
    <property type="match status" value="1"/>
</dbReference>
<proteinExistence type="predicted"/>
<evidence type="ECO:0000313" key="3">
    <source>
        <dbReference type="Proteomes" id="UP000677152"/>
    </source>
</evidence>
<dbReference type="PROSITE" id="PS50011">
    <property type="entry name" value="PROTEIN_KINASE_DOM"/>
    <property type="match status" value="1"/>
</dbReference>
<dbReference type="Pfam" id="PF25816">
    <property type="entry name" value="RamC_N"/>
    <property type="match status" value="1"/>
</dbReference>
<dbReference type="EMBL" id="CP073249">
    <property type="protein sequence ID" value="QUF07029.1"/>
    <property type="molecule type" value="Genomic_DNA"/>
</dbReference>
<dbReference type="GO" id="GO:0004672">
    <property type="term" value="F:protein kinase activity"/>
    <property type="evidence" value="ECO:0007669"/>
    <property type="project" value="InterPro"/>
</dbReference>
<sequence>MDLRYEAYCFADRLFYDVQSPVETAQDDFSRVLPAVDGGWVQVEKNIWRHLHPKGVRLPKQGWKVHVSATVLNAAEVLLKSHTYLVDKRIPFKYLRTRSIVLARNSKYAPREASGKLMTIYPADERQLESVLSELSELLRGQPGPYVLSDLRYGAGPLFVRYGGFVEQWIERDGKRVLAIEGPDGDLVPDQRKPTFATPEWVPLPACLEPHLAARGAGDAESFPYRVLRSLHFSNGGGVYLARRKSDDVELVLKEARPHAGLDRENTDAVARLDREHTILTRLAGVPGIPAAHERFGAWEHEFFSMDLVRGIPLGQWLGRHYPLTHSEVDEAKVAEYAERAVRLIGQVERILDAVHGRDVVFGDLHPLNVLVDTDDDGNDSVSLIDFELASGIEEDRRPTLGAPGFQAPPDRRGFEVDEHALAALRLYVFLPLNAVVELSPAKLRSHVGFVRRRFDLPEEYCAAIERGLSAAAHAPTPLDEPEPDWSVVRKSIAAAVLSSATPDRTDRLFPGDVEQFEVGGACFAYGAAGVLHALDAAGQGRFPEHERWLVESVRREPPKEAGFFTGAHGVIHVLDRFGHEELAAKLVEDYRPLVATTSDHGLNSGLSGIGLNLLHLAQRRDAGQRNEPGYAEQALELGERLAVALEGAPPPGDKARAGLLHGWSGPALLFTRLHQRTGEPRWLELAERALERDLAECMTALDGSTQVRDGNFRTLPYVDIGSAGIALALNELVRVAPGTRLAGRLSELVGSCTGEFVIHPALTLGRAGLLATLAHSGGSREAVDRHLAALAWHAIPHGEGTAFPGIQLRRLSMDLATGAAGVLLAIACAVDGVPVLPFLTSPDPTGSVASPRD</sequence>
<dbReference type="NCBIfam" id="NF038151">
    <property type="entry name" value="lanthi_synth_III"/>
    <property type="match status" value="1"/>
</dbReference>
<dbReference type="Gene3D" id="1.50.10.20">
    <property type="match status" value="1"/>
</dbReference>
<gene>
    <name evidence="2" type="primary">lanKC</name>
    <name evidence="2" type="ORF">KCV87_13840</name>
</gene>
<protein>
    <submittedName>
        <fullName evidence="2">Class III lanthionine synthetase LanKC</fullName>
    </submittedName>
</protein>
<dbReference type="InterPro" id="IPR058053">
    <property type="entry name" value="RamC_C"/>
</dbReference>
<reference evidence="2" key="1">
    <citation type="submission" date="2021-04" db="EMBL/GenBank/DDBJ databases">
        <title>Genomic sequence of Actinosynnema pretiosum subsp. pretiosum ATCC 31280 (C-14919).</title>
        <authorList>
            <person name="Bai L."/>
            <person name="Wang X."/>
            <person name="Xiao Y."/>
        </authorList>
    </citation>
    <scope>NUCLEOTIDE SEQUENCE</scope>
    <source>
        <strain evidence="2">ATCC 31280</strain>
    </source>
</reference>
<dbReference type="SUPFAM" id="SSF56112">
    <property type="entry name" value="Protein kinase-like (PK-like)"/>
    <property type="match status" value="1"/>
</dbReference>